<organism evidence="3 4">
    <name type="scientific">Streptomyces pactum</name>
    <dbReference type="NCBI Taxonomy" id="68249"/>
    <lineage>
        <taxon>Bacteria</taxon>
        <taxon>Bacillati</taxon>
        <taxon>Actinomycetota</taxon>
        <taxon>Actinomycetes</taxon>
        <taxon>Kitasatosporales</taxon>
        <taxon>Streptomycetaceae</taxon>
        <taxon>Streptomyces</taxon>
    </lineage>
</organism>
<keyword evidence="1" id="KW-0723">Serine/threonine-protein kinase</keyword>
<reference evidence="3 4" key="1">
    <citation type="submission" date="2020-09" db="EMBL/GenBank/DDBJ databases">
        <title>Biosynthesis of the nuclear factor of activated T cells inhibitor NFAT-133 and its congeners in Streptomyces pactum.</title>
        <authorList>
            <person name="Zhou W."/>
            <person name="Posri P."/>
            <person name="Abugrain M.E."/>
            <person name="Weisberg A.J."/>
            <person name="Chang J.H."/>
            <person name="Mahmud T."/>
        </authorList>
    </citation>
    <scope>NUCLEOTIDE SEQUENCE [LARGE SCALE GENOMIC DNA]</scope>
    <source>
        <strain evidence="3 4">ATCC 27456</strain>
    </source>
</reference>
<dbReference type="InterPro" id="IPR036890">
    <property type="entry name" value="HATPase_C_sf"/>
</dbReference>
<gene>
    <name evidence="3" type="ORF">IHE55_09820</name>
</gene>
<evidence type="ECO:0000313" key="4">
    <source>
        <dbReference type="Proteomes" id="UP000807371"/>
    </source>
</evidence>
<dbReference type="SUPFAM" id="SSF55874">
    <property type="entry name" value="ATPase domain of HSP90 chaperone/DNA topoisomerase II/histidine kinase"/>
    <property type="match status" value="1"/>
</dbReference>
<dbReference type="RefSeq" id="WP_197988684.1">
    <property type="nucleotide sequence ID" value="NZ_JACYXC010000001.1"/>
</dbReference>
<name>A0ABS0NIN9_9ACTN</name>
<proteinExistence type="predicted"/>
<dbReference type="Proteomes" id="UP000807371">
    <property type="component" value="Unassembled WGS sequence"/>
</dbReference>
<keyword evidence="3" id="KW-0547">Nucleotide-binding</keyword>
<dbReference type="CDD" id="cd16936">
    <property type="entry name" value="HATPase_RsbW-like"/>
    <property type="match status" value="1"/>
</dbReference>
<keyword evidence="3" id="KW-0067">ATP-binding</keyword>
<feature type="domain" description="Histidine kinase/HSP90-like ATPase" evidence="2">
    <location>
        <begin position="2"/>
        <end position="118"/>
    </location>
</feature>
<accession>A0ABS0NIN9</accession>
<dbReference type="PANTHER" id="PTHR35526:SF3">
    <property type="entry name" value="ANTI-SIGMA-F FACTOR RSBW"/>
    <property type="match status" value="1"/>
</dbReference>
<comment type="caution">
    <text evidence="3">The sequence shown here is derived from an EMBL/GenBank/DDBJ whole genome shotgun (WGS) entry which is preliminary data.</text>
</comment>
<dbReference type="InterPro" id="IPR003594">
    <property type="entry name" value="HATPase_dom"/>
</dbReference>
<keyword evidence="1" id="KW-0418">Kinase</keyword>
<dbReference type="Pfam" id="PF13581">
    <property type="entry name" value="HATPase_c_2"/>
    <property type="match status" value="1"/>
</dbReference>
<dbReference type="EMBL" id="JACYXC010000001">
    <property type="protein sequence ID" value="MBH5335077.1"/>
    <property type="molecule type" value="Genomic_DNA"/>
</dbReference>
<dbReference type="PANTHER" id="PTHR35526">
    <property type="entry name" value="ANTI-SIGMA-F FACTOR RSBW-RELATED"/>
    <property type="match status" value="1"/>
</dbReference>
<evidence type="ECO:0000256" key="1">
    <source>
        <dbReference type="ARBA" id="ARBA00022527"/>
    </source>
</evidence>
<keyword evidence="4" id="KW-1185">Reference proteome</keyword>
<dbReference type="InterPro" id="IPR050267">
    <property type="entry name" value="Anti-sigma-factor_SerPK"/>
</dbReference>
<evidence type="ECO:0000259" key="2">
    <source>
        <dbReference type="Pfam" id="PF13581"/>
    </source>
</evidence>
<sequence length="131" mass="13913">MSAGPEQVREMRARVVEELRGAGVTEEVAEAARLVASELVGNAVRLCGPFTPVVVQIAHSADEVIVAVHDPEPTALPDRDPCPPGNDTAESGRGLWILDALAPGWSVRPTPFGKQIRCRLPCRDPLGEDAG</sequence>
<evidence type="ECO:0000313" key="3">
    <source>
        <dbReference type="EMBL" id="MBH5335077.1"/>
    </source>
</evidence>
<dbReference type="Gene3D" id="3.30.565.10">
    <property type="entry name" value="Histidine kinase-like ATPase, C-terminal domain"/>
    <property type="match status" value="1"/>
</dbReference>
<protein>
    <submittedName>
        <fullName evidence="3">ATP-binding protein</fullName>
    </submittedName>
</protein>
<dbReference type="GO" id="GO:0005524">
    <property type="term" value="F:ATP binding"/>
    <property type="evidence" value="ECO:0007669"/>
    <property type="project" value="UniProtKB-KW"/>
</dbReference>
<keyword evidence="1" id="KW-0808">Transferase</keyword>